<dbReference type="OrthoDB" id="1699627at2759"/>
<dbReference type="InterPro" id="IPR013783">
    <property type="entry name" value="Ig-like_fold"/>
</dbReference>
<keyword evidence="1" id="KW-0472">Membrane</keyword>
<dbReference type="Pfam" id="PF02922">
    <property type="entry name" value="CBM_48"/>
    <property type="match status" value="1"/>
</dbReference>
<proteinExistence type="predicted"/>
<dbReference type="InterPro" id="IPR004193">
    <property type="entry name" value="Glyco_hydro_13_N"/>
</dbReference>
<feature type="transmembrane region" description="Helical" evidence="1">
    <location>
        <begin position="20"/>
        <end position="36"/>
    </location>
</feature>
<sequence length="140" mass="15216">MCASLRLAPQGAEARASNNTGNALAVLVFIFGFMFIKRSDMGLLCACLPNSRFLIVIYIVTKAFNEGGNWQQALASMAPGWYQRLAMTSSLGCGVVHLNWFSSATGVTYREWAPGAKSGALIGDFNNWNPNADIMTRVML</sequence>
<dbReference type="GO" id="GO:0005975">
    <property type="term" value="P:carbohydrate metabolic process"/>
    <property type="evidence" value="ECO:0007669"/>
    <property type="project" value="InterPro"/>
</dbReference>
<name>A0A7J0FUV1_9ERIC</name>
<gene>
    <name evidence="3" type="ORF">Acr_15g0010870</name>
</gene>
<protein>
    <submittedName>
        <fullName evidence="3">Starch branching enzyme 2.2</fullName>
    </submittedName>
</protein>
<dbReference type="Gene3D" id="2.60.40.10">
    <property type="entry name" value="Immunoglobulins"/>
    <property type="match status" value="1"/>
</dbReference>
<organism evidence="3 4">
    <name type="scientific">Actinidia rufa</name>
    <dbReference type="NCBI Taxonomy" id="165716"/>
    <lineage>
        <taxon>Eukaryota</taxon>
        <taxon>Viridiplantae</taxon>
        <taxon>Streptophyta</taxon>
        <taxon>Embryophyta</taxon>
        <taxon>Tracheophyta</taxon>
        <taxon>Spermatophyta</taxon>
        <taxon>Magnoliopsida</taxon>
        <taxon>eudicotyledons</taxon>
        <taxon>Gunneridae</taxon>
        <taxon>Pentapetalae</taxon>
        <taxon>asterids</taxon>
        <taxon>Ericales</taxon>
        <taxon>Actinidiaceae</taxon>
        <taxon>Actinidia</taxon>
    </lineage>
</organism>
<evidence type="ECO:0000256" key="1">
    <source>
        <dbReference type="SAM" id="Phobius"/>
    </source>
</evidence>
<keyword evidence="4" id="KW-1185">Reference proteome</keyword>
<comment type="caution">
    <text evidence="3">The sequence shown here is derived from an EMBL/GenBank/DDBJ whole genome shotgun (WGS) entry which is preliminary data.</text>
</comment>
<evidence type="ECO:0000313" key="4">
    <source>
        <dbReference type="Proteomes" id="UP000585474"/>
    </source>
</evidence>
<dbReference type="Proteomes" id="UP000585474">
    <property type="component" value="Unassembled WGS sequence"/>
</dbReference>
<feature type="domain" description="Glycoside hydrolase family 13 N-terminal" evidence="2">
    <location>
        <begin position="103"/>
        <end position="137"/>
    </location>
</feature>
<dbReference type="AlphaFoldDB" id="A0A7J0FUV1"/>
<dbReference type="SUPFAM" id="SSF81296">
    <property type="entry name" value="E set domains"/>
    <property type="match status" value="1"/>
</dbReference>
<dbReference type="EMBL" id="BJWL01000015">
    <property type="protein sequence ID" value="GFZ02479.1"/>
    <property type="molecule type" value="Genomic_DNA"/>
</dbReference>
<evidence type="ECO:0000259" key="2">
    <source>
        <dbReference type="Pfam" id="PF02922"/>
    </source>
</evidence>
<dbReference type="GO" id="GO:0004553">
    <property type="term" value="F:hydrolase activity, hydrolyzing O-glycosyl compounds"/>
    <property type="evidence" value="ECO:0007669"/>
    <property type="project" value="InterPro"/>
</dbReference>
<accession>A0A7J0FUV1</accession>
<evidence type="ECO:0000313" key="3">
    <source>
        <dbReference type="EMBL" id="GFZ02479.1"/>
    </source>
</evidence>
<keyword evidence="1" id="KW-0812">Transmembrane</keyword>
<dbReference type="InterPro" id="IPR014756">
    <property type="entry name" value="Ig_E-set"/>
</dbReference>
<keyword evidence="1" id="KW-1133">Transmembrane helix</keyword>
<reference evidence="3 4" key="1">
    <citation type="submission" date="2019-07" db="EMBL/GenBank/DDBJ databases">
        <title>De Novo Assembly of kiwifruit Actinidia rufa.</title>
        <authorList>
            <person name="Sugita-Konishi S."/>
            <person name="Sato K."/>
            <person name="Mori E."/>
            <person name="Abe Y."/>
            <person name="Kisaki G."/>
            <person name="Hamano K."/>
            <person name="Suezawa K."/>
            <person name="Otani M."/>
            <person name="Fukuda T."/>
            <person name="Manabe T."/>
            <person name="Gomi K."/>
            <person name="Tabuchi M."/>
            <person name="Akimitsu K."/>
            <person name="Kataoka I."/>
        </authorList>
    </citation>
    <scope>NUCLEOTIDE SEQUENCE [LARGE SCALE GENOMIC DNA]</scope>
    <source>
        <strain evidence="4">cv. Fuchu</strain>
    </source>
</reference>